<gene>
    <name evidence="1" type="ORF">D0511_04580</name>
</gene>
<name>A0AAD0RF85_PSEO7</name>
<sequence length="307" mass="32975">MNKSTLAVAVVVLAGAGYVGANYYVNEQVKQEITKQIESFEQDSGLSVSFANSSVDLFTRGVEITDLTISQVDENIPIFTIEKLNVVGYEQDKISPYTELDLAGLKIAKEATEFTQGMSPELVNATYHLKTSLAYDDASGASEVKFATSAEDIVNTSFNAAFGNSKAFMDASLAASKIQGDSPSLEQELQVQSQMMAAMQSLELKSFSMNIDNAGGLPRLLESEIAQQGMSKADFQAIVAQQLQMMMLPAEIQTAVNDFANGMESLAISVSVPQSQSMMALGQQLSMAMAQNPETLPELIEINASGK</sequence>
<proteinExistence type="predicted"/>
<organism evidence="1 2">
    <name type="scientific">Pseudoalteromonas piscicida</name>
    <dbReference type="NCBI Taxonomy" id="43662"/>
    <lineage>
        <taxon>Bacteria</taxon>
        <taxon>Pseudomonadati</taxon>
        <taxon>Pseudomonadota</taxon>
        <taxon>Gammaproteobacteria</taxon>
        <taxon>Alteromonadales</taxon>
        <taxon>Pseudoalteromonadaceae</taxon>
        <taxon>Pseudoalteromonas</taxon>
    </lineage>
</organism>
<protein>
    <submittedName>
        <fullName evidence="1">DUF945 family protein</fullName>
    </submittedName>
</protein>
<dbReference type="KEGG" id="ppis:B1L02_13145"/>
<reference evidence="1 2" key="1">
    <citation type="submission" date="2018-08" db="EMBL/GenBank/DDBJ databases">
        <title>Whole Genome Sequences of Two Pseudoalteromonas piscicida Strains, DE1-A and DE2-A, which Exhibit Strong Antibacterial Activity against Vibrio vulnificus.</title>
        <authorList>
            <person name="Richards G.P."/>
            <person name="Needleman D.S."/>
            <person name="Watson M.A."/>
            <person name="Polson S.W."/>
        </authorList>
    </citation>
    <scope>NUCLEOTIDE SEQUENCE [LARGE SCALE GENOMIC DNA]</scope>
    <source>
        <strain evidence="1 2">DE2-A</strain>
    </source>
</reference>
<dbReference type="InterPro" id="IPR010352">
    <property type="entry name" value="DUF945"/>
</dbReference>
<evidence type="ECO:0000313" key="1">
    <source>
        <dbReference type="EMBL" id="AXR01422.1"/>
    </source>
</evidence>
<accession>A0AAD0RF85</accession>
<dbReference type="AlphaFoldDB" id="A0AAD0RF85"/>
<evidence type="ECO:0000313" key="2">
    <source>
        <dbReference type="Proteomes" id="UP000258102"/>
    </source>
</evidence>
<dbReference type="EMBL" id="CP031761">
    <property type="protein sequence ID" value="AXR01422.1"/>
    <property type="molecule type" value="Genomic_DNA"/>
</dbReference>
<dbReference type="Proteomes" id="UP000258102">
    <property type="component" value="Chromosome 1"/>
</dbReference>
<dbReference type="Pfam" id="PF06097">
    <property type="entry name" value="DUF945"/>
    <property type="match status" value="1"/>
</dbReference>